<evidence type="ECO:0000313" key="1">
    <source>
        <dbReference type="EMBL" id="EKC44604.1"/>
    </source>
</evidence>
<protein>
    <submittedName>
        <fullName evidence="1">Uncharacterized protein</fullName>
    </submittedName>
</protein>
<dbReference type="InterPro" id="IPR039426">
    <property type="entry name" value="TonB-dep_rcpt-like"/>
</dbReference>
<comment type="caution">
    <text evidence="1">The sequence shown here is derived from an EMBL/GenBank/DDBJ whole genome shotgun (WGS) entry which is preliminary data.</text>
</comment>
<sequence>MLCSPVAIVAQEQDSLFARKSKVAIEYGRGISFNLKESTTATAVASEEELSHKKSINNSNMLYGLIPGLQVLQNSGNAWDDAATLRVRGYGTSSST</sequence>
<dbReference type="SUPFAM" id="SSF56935">
    <property type="entry name" value="Porins"/>
    <property type="match status" value="1"/>
</dbReference>
<organism evidence="1">
    <name type="scientific">human gut metagenome</name>
    <dbReference type="NCBI Taxonomy" id="408170"/>
    <lineage>
        <taxon>unclassified sequences</taxon>
        <taxon>metagenomes</taxon>
        <taxon>organismal metagenomes</taxon>
    </lineage>
</organism>
<feature type="non-terminal residue" evidence="1">
    <location>
        <position position="96"/>
    </location>
</feature>
<dbReference type="AlphaFoldDB" id="K1RM71"/>
<dbReference type="EMBL" id="AJWY01014137">
    <property type="protein sequence ID" value="EKC44604.1"/>
    <property type="molecule type" value="Genomic_DNA"/>
</dbReference>
<dbReference type="PROSITE" id="PS52016">
    <property type="entry name" value="TONB_DEPENDENT_REC_3"/>
    <property type="match status" value="1"/>
</dbReference>
<reference evidence="1" key="1">
    <citation type="journal article" date="2013" name="Environ. Microbiol.">
        <title>Microbiota from the distal guts of lean and obese adolescents exhibit partial functional redundancy besides clear differences in community structure.</title>
        <authorList>
            <person name="Ferrer M."/>
            <person name="Ruiz A."/>
            <person name="Lanza F."/>
            <person name="Haange S.B."/>
            <person name="Oberbach A."/>
            <person name="Till H."/>
            <person name="Bargiela R."/>
            <person name="Campoy C."/>
            <person name="Segura M.T."/>
            <person name="Richter M."/>
            <person name="von Bergen M."/>
            <person name="Seifert J."/>
            <person name="Suarez A."/>
        </authorList>
    </citation>
    <scope>NUCLEOTIDE SEQUENCE</scope>
</reference>
<gene>
    <name evidence="1" type="ORF">LEA_20570</name>
</gene>
<proteinExistence type="predicted"/>
<name>K1RM71_9ZZZZ</name>
<accession>K1RM71</accession>